<evidence type="ECO:0000259" key="2">
    <source>
        <dbReference type="PROSITE" id="PS50174"/>
    </source>
</evidence>
<dbReference type="AlphaFoldDB" id="G7KU29"/>
<accession>G7KU29</accession>
<organism evidence="3 5">
    <name type="scientific">Medicago truncatula</name>
    <name type="common">Barrel medic</name>
    <name type="synonym">Medicago tribuloides</name>
    <dbReference type="NCBI Taxonomy" id="3880"/>
    <lineage>
        <taxon>Eukaryota</taxon>
        <taxon>Viridiplantae</taxon>
        <taxon>Streptophyta</taxon>
        <taxon>Embryophyta</taxon>
        <taxon>Tracheophyta</taxon>
        <taxon>Spermatophyta</taxon>
        <taxon>Magnoliopsida</taxon>
        <taxon>eudicotyledons</taxon>
        <taxon>Gunneridae</taxon>
        <taxon>Pentapetalae</taxon>
        <taxon>rosids</taxon>
        <taxon>fabids</taxon>
        <taxon>Fabales</taxon>
        <taxon>Fabaceae</taxon>
        <taxon>Papilionoideae</taxon>
        <taxon>50 kb inversion clade</taxon>
        <taxon>NPAAA clade</taxon>
        <taxon>Hologalegina</taxon>
        <taxon>IRL clade</taxon>
        <taxon>Trifolieae</taxon>
        <taxon>Medicago</taxon>
    </lineage>
</organism>
<name>G7KU29_MEDTR</name>
<feature type="region of interest" description="Disordered" evidence="1">
    <location>
        <begin position="120"/>
        <end position="142"/>
    </location>
</feature>
<sequence>MNDDHAIYNALYGVFADSSCRKRRKHSHSSKKQDLTEPVNLVNFVSTGTFMPNEDKFDDNKQEQGLVDVGKFESRTQRKHSDSSKKQDLTKHVNFVSTGTFMPNEDKFDDNKQEQGLVDVGKFESRTQRKHSDSSKKQDLTKHVNFVSTGTFMPNEDKFDDNKQEQSPVDVGKFEGIKRRKHSDSLKKQDLTKPVNFVSTGIFMPNEDKYDDNKQEQGLGQEGSVDVGKFKSYNGMGMKLMEKMGYKGGGLGKNEQGILNPIEAKPRTKQSGLGFNISNETTTPLPSLETEKKSEPGKCVQPIVGRKKRCALLKRLKKQKQGEAK</sequence>
<feature type="region of interest" description="Disordered" evidence="1">
    <location>
        <begin position="52"/>
        <end position="90"/>
    </location>
</feature>
<feature type="compositionally biased region" description="Basic and acidic residues" evidence="1">
    <location>
        <begin position="121"/>
        <end position="142"/>
    </location>
</feature>
<reference evidence="3 5" key="1">
    <citation type="journal article" date="2011" name="Nature">
        <title>The Medicago genome provides insight into the evolution of rhizobial symbioses.</title>
        <authorList>
            <person name="Young N.D."/>
            <person name="Debelle F."/>
            <person name="Oldroyd G.E."/>
            <person name="Geurts R."/>
            <person name="Cannon S.B."/>
            <person name="Udvardi M.K."/>
            <person name="Benedito V.A."/>
            <person name="Mayer K.F."/>
            <person name="Gouzy J."/>
            <person name="Schoof H."/>
            <person name="Van de Peer Y."/>
            <person name="Proost S."/>
            <person name="Cook D.R."/>
            <person name="Meyers B.C."/>
            <person name="Spannagl M."/>
            <person name="Cheung F."/>
            <person name="De Mita S."/>
            <person name="Krishnakumar V."/>
            <person name="Gundlach H."/>
            <person name="Zhou S."/>
            <person name="Mudge J."/>
            <person name="Bharti A.K."/>
            <person name="Murray J.D."/>
            <person name="Naoumkina M.A."/>
            <person name="Rosen B."/>
            <person name="Silverstein K.A."/>
            <person name="Tang H."/>
            <person name="Rombauts S."/>
            <person name="Zhao P.X."/>
            <person name="Zhou P."/>
            <person name="Barbe V."/>
            <person name="Bardou P."/>
            <person name="Bechner M."/>
            <person name="Bellec A."/>
            <person name="Berger A."/>
            <person name="Berges H."/>
            <person name="Bidwell S."/>
            <person name="Bisseling T."/>
            <person name="Choisne N."/>
            <person name="Couloux A."/>
            <person name="Denny R."/>
            <person name="Deshpande S."/>
            <person name="Dai X."/>
            <person name="Doyle J.J."/>
            <person name="Dudez A.M."/>
            <person name="Farmer A.D."/>
            <person name="Fouteau S."/>
            <person name="Franken C."/>
            <person name="Gibelin C."/>
            <person name="Gish J."/>
            <person name="Goldstein S."/>
            <person name="Gonzalez A.J."/>
            <person name="Green P.J."/>
            <person name="Hallab A."/>
            <person name="Hartog M."/>
            <person name="Hua A."/>
            <person name="Humphray S.J."/>
            <person name="Jeong D.H."/>
            <person name="Jing Y."/>
            <person name="Jocker A."/>
            <person name="Kenton S.M."/>
            <person name="Kim D.J."/>
            <person name="Klee K."/>
            <person name="Lai H."/>
            <person name="Lang C."/>
            <person name="Lin S."/>
            <person name="Macmil S.L."/>
            <person name="Magdelenat G."/>
            <person name="Matthews L."/>
            <person name="McCorrison J."/>
            <person name="Monaghan E.L."/>
            <person name="Mun J.H."/>
            <person name="Najar F.Z."/>
            <person name="Nicholson C."/>
            <person name="Noirot C."/>
            <person name="O'Bleness M."/>
            <person name="Paule C.R."/>
            <person name="Poulain J."/>
            <person name="Prion F."/>
            <person name="Qin B."/>
            <person name="Qu C."/>
            <person name="Retzel E.F."/>
            <person name="Riddle C."/>
            <person name="Sallet E."/>
            <person name="Samain S."/>
            <person name="Samson N."/>
            <person name="Sanders I."/>
            <person name="Saurat O."/>
            <person name="Scarpelli C."/>
            <person name="Schiex T."/>
            <person name="Segurens B."/>
            <person name="Severin A.J."/>
            <person name="Sherrier D.J."/>
            <person name="Shi R."/>
            <person name="Sims S."/>
            <person name="Singer S.R."/>
            <person name="Sinharoy S."/>
            <person name="Sterck L."/>
            <person name="Viollet A."/>
            <person name="Wang B.B."/>
            <person name="Wang K."/>
            <person name="Wang M."/>
            <person name="Wang X."/>
            <person name="Warfsmann J."/>
            <person name="Weissenbach J."/>
            <person name="White D.D."/>
            <person name="White J.D."/>
            <person name="Wiley G.B."/>
            <person name="Wincker P."/>
            <person name="Xing Y."/>
            <person name="Yang L."/>
            <person name="Yao Z."/>
            <person name="Ying F."/>
            <person name="Zhai J."/>
            <person name="Zhou L."/>
            <person name="Zuber A."/>
            <person name="Denarie J."/>
            <person name="Dixon R.A."/>
            <person name="May G.D."/>
            <person name="Schwartz D.C."/>
            <person name="Rogers J."/>
            <person name="Quetier F."/>
            <person name="Town C.D."/>
            <person name="Roe B.A."/>
        </authorList>
    </citation>
    <scope>NUCLEOTIDE SEQUENCE [LARGE SCALE GENOMIC DNA]</scope>
    <source>
        <strain evidence="3">A17</strain>
        <strain evidence="4 5">cv. Jemalong A17</strain>
    </source>
</reference>
<dbReference type="Proteomes" id="UP000002051">
    <property type="component" value="Unassembled WGS sequence"/>
</dbReference>
<evidence type="ECO:0000313" key="5">
    <source>
        <dbReference type="Proteomes" id="UP000002051"/>
    </source>
</evidence>
<dbReference type="SMART" id="SM00443">
    <property type="entry name" value="G_patch"/>
    <property type="match status" value="1"/>
</dbReference>
<keyword evidence="5" id="KW-1185">Reference proteome</keyword>
<dbReference type="eggNOG" id="KOG2184">
    <property type="taxonomic scope" value="Eukaryota"/>
</dbReference>
<dbReference type="EnsemblPlants" id="AES79611">
    <property type="protein sequence ID" value="AES79611"/>
    <property type="gene ID" value="MTR_7g070300"/>
</dbReference>
<feature type="domain" description="G-patch" evidence="2">
    <location>
        <begin position="233"/>
        <end position="278"/>
    </location>
</feature>
<dbReference type="InterPro" id="IPR000467">
    <property type="entry name" value="G_patch_dom"/>
</dbReference>
<dbReference type="GO" id="GO:0000390">
    <property type="term" value="P:spliceosomal complex disassembly"/>
    <property type="evidence" value="ECO:0007669"/>
    <property type="project" value="InterPro"/>
</dbReference>
<evidence type="ECO:0000256" key="1">
    <source>
        <dbReference type="SAM" id="MobiDB-lite"/>
    </source>
</evidence>
<reference evidence="3 5" key="2">
    <citation type="journal article" date="2014" name="BMC Genomics">
        <title>An improved genome release (version Mt4.0) for the model legume Medicago truncatula.</title>
        <authorList>
            <person name="Tang H."/>
            <person name="Krishnakumar V."/>
            <person name="Bidwell S."/>
            <person name="Rosen B."/>
            <person name="Chan A."/>
            <person name="Zhou S."/>
            <person name="Gentzbittel L."/>
            <person name="Childs K.L."/>
            <person name="Yandell M."/>
            <person name="Gundlach H."/>
            <person name="Mayer K.F."/>
            <person name="Schwartz D.C."/>
            <person name="Town C.D."/>
        </authorList>
    </citation>
    <scope>GENOME REANNOTATION</scope>
    <source>
        <strain evidence="4 5">cv. Jemalong A17</strain>
    </source>
</reference>
<dbReference type="InterPro" id="IPR022159">
    <property type="entry name" value="STIP/TFIP11_N"/>
</dbReference>
<accession>A0A0C3W7L1</accession>
<feature type="region of interest" description="Disordered" evidence="1">
    <location>
        <begin position="266"/>
        <end position="300"/>
    </location>
</feature>
<dbReference type="PANTHER" id="PTHR23329">
    <property type="entry name" value="TUFTELIN-INTERACTING PROTEIN 11-RELATED"/>
    <property type="match status" value="1"/>
</dbReference>
<feature type="compositionally biased region" description="Basic and acidic residues" evidence="1">
    <location>
        <begin position="70"/>
        <end position="90"/>
    </location>
</feature>
<protein>
    <submittedName>
        <fullName evidence="3">Tuftelin interacting protein amino-terminal protein</fullName>
    </submittedName>
</protein>
<feature type="compositionally biased region" description="Basic and acidic residues" evidence="1">
    <location>
        <begin position="53"/>
        <end position="62"/>
    </location>
</feature>
<dbReference type="Pfam" id="PF01585">
    <property type="entry name" value="G-patch"/>
    <property type="match status" value="1"/>
</dbReference>
<proteinExistence type="predicted"/>
<feature type="compositionally biased region" description="Polar residues" evidence="1">
    <location>
        <begin position="269"/>
        <end position="279"/>
    </location>
</feature>
<evidence type="ECO:0000313" key="3">
    <source>
        <dbReference type="EMBL" id="AES79611.2"/>
    </source>
</evidence>
<feature type="compositionally biased region" description="Basic and acidic residues" evidence="1">
    <location>
        <begin position="206"/>
        <end position="215"/>
    </location>
</feature>
<dbReference type="Pfam" id="PF12457">
    <property type="entry name" value="TIP_N"/>
    <property type="match status" value="3"/>
</dbReference>
<dbReference type="InterPro" id="IPR045211">
    <property type="entry name" value="TFP11/STIP/Ntr1"/>
</dbReference>
<dbReference type="STRING" id="3880.G7KU29"/>
<dbReference type="HOGENOM" id="CLU_856249_0_0_1"/>
<feature type="region of interest" description="Disordered" evidence="1">
    <location>
        <begin position="204"/>
        <end position="228"/>
    </location>
</feature>
<dbReference type="EMBL" id="CM001223">
    <property type="protein sequence ID" value="AES79611.2"/>
    <property type="molecule type" value="Genomic_DNA"/>
</dbReference>
<dbReference type="GO" id="GO:0003676">
    <property type="term" value="F:nucleic acid binding"/>
    <property type="evidence" value="ECO:0007669"/>
    <property type="project" value="InterPro"/>
</dbReference>
<dbReference type="PANTHER" id="PTHR23329:SF1">
    <property type="entry name" value="TUFTELIN-INTERACTING PROTEIN 11"/>
    <property type="match status" value="1"/>
</dbReference>
<evidence type="ECO:0000313" key="4">
    <source>
        <dbReference type="EnsemblPlants" id="AES79611"/>
    </source>
</evidence>
<gene>
    <name evidence="3" type="ordered locus">MTR_7g070300</name>
</gene>
<dbReference type="PaxDb" id="3880-AES79611"/>
<reference evidence="4" key="3">
    <citation type="submission" date="2015-04" db="UniProtKB">
        <authorList>
            <consortium name="EnsemblPlants"/>
        </authorList>
    </citation>
    <scope>IDENTIFICATION</scope>
    <source>
        <strain evidence="4">cv. Jemalong A17</strain>
    </source>
</reference>
<dbReference type="PROSITE" id="PS50174">
    <property type="entry name" value="G_PATCH"/>
    <property type="match status" value="1"/>
</dbReference>